<reference evidence="8 9" key="1">
    <citation type="journal article" date="2023" name="Syst. Appl. Microbiol.">
        <title>Agrobacterium cucumeris sp. nov. isolated from crazy roots on cucumber (Cucumis sativus).</title>
        <authorList>
            <person name="Warabieda M."/>
            <person name="Kuzmanovic N."/>
            <person name="Trzcinski P."/>
            <person name="Pulawska J."/>
        </authorList>
    </citation>
    <scope>NUCLEOTIDE SEQUENCE [LARGE SCALE GENOMIC DNA]</scope>
    <source>
        <strain evidence="8 9">O132</strain>
    </source>
</reference>
<dbReference type="InterPro" id="IPR036627">
    <property type="entry name" value="CobW-likC_sf"/>
</dbReference>
<sequence length="378" mass="41149">MRFKGADVFGMTRKKAVARGDDTAVSQPVRTVPVTLLTGFLGAGKTTLLNELLNEPAMHDAAVIVNEFGSVPIDHDLVRSGSERYFRTTTGCICCNATSDIRTSLYELHQAFLEGAMPEISRVVIETTGLADPAPIINSLIAGGTPALGLRDHIVARHFHLSGVMTVFDVTSGRAMLDSFIEGWKQLAFADHIVLTKTDLANTTAMDREGLADLNPAALLHDRNAAGFDLMSLFATKNYSLRGKPEDVPGWLAADRLSLHADHAHDINRHGAGVEAFDLTFDGALEPQMIVTFLELVTSNVHSGLLRLKGIFQATDDPDRPVVAHAVQHRLYPLARLESWPDGNRATRLVLIGMDMPQQPIRDLFDTLASQARRKGAS</sequence>
<name>A0ABY8RRW8_9HYPH</name>
<keyword evidence="1" id="KW-0547">Nucleotide-binding</keyword>
<keyword evidence="9" id="KW-1185">Reference proteome</keyword>
<feature type="domain" description="CobW C-terminal" evidence="7">
    <location>
        <begin position="274"/>
        <end position="369"/>
    </location>
</feature>
<dbReference type="Proteomes" id="UP001225611">
    <property type="component" value="Chromosome 2"/>
</dbReference>
<evidence type="ECO:0000313" key="9">
    <source>
        <dbReference type="Proteomes" id="UP001225611"/>
    </source>
</evidence>
<protein>
    <submittedName>
        <fullName evidence="8">GTP-binding protein</fullName>
    </submittedName>
</protein>
<comment type="similarity">
    <text evidence="4">Belongs to the SIMIBI class G3E GTPase family. ZNG1 subfamily.</text>
</comment>
<dbReference type="InterPro" id="IPR027417">
    <property type="entry name" value="P-loop_NTPase"/>
</dbReference>
<dbReference type="SMART" id="SM00833">
    <property type="entry name" value="CobW_C"/>
    <property type="match status" value="1"/>
</dbReference>
<dbReference type="Gene3D" id="3.30.1220.10">
    <property type="entry name" value="CobW-like, C-terminal domain"/>
    <property type="match status" value="1"/>
</dbReference>
<dbReference type="Pfam" id="PF07683">
    <property type="entry name" value="CobW_C"/>
    <property type="match status" value="1"/>
</dbReference>
<dbReference type="InterPro" id="IPR003495">
    <property type="entry name" value="CobW/HypB/UreG_nucleotide-bd"/>
</dbReference>
<comment type="function">
    <text evidence="5">Zinc chaperone that directly transfers zinc cofactor to target proteins, thereby activating them. Zinc is transferred from the CXCC motif in the GTPase domain to the zinc binding site in target proteins in a process requiring GTP hydrolysis.</text>
</comment>
<evidence type="ECO:0000256" key="2">
    <source>
        <dbReference type="ARBA" id="ARBA00022801"/>
    </source>
</evidence>
<accession>A0ABY8RRW8</accession>
<keyword evidence="2" id="KW-0378">Hydrolase</keyword>
<dbReference type="PANTHER" id="PTHR13748:SF62">
    <property type="entry name" value="COBW DOMAIN-CONTAINING PROTEIN"/>
    <property type="match status" value="1"/>
</dbReference>
<keyword evidence="3" id="KW-0143">Chaperone</keyword>
<evidence type="ECO:0000259" key="7">
    <source>
        <dbReference type="SMART" id="SM00833"/>
    </source>
</evidence>
<dbReference type="Pfam" id="PF02492">
    <property type="entry name" value="cobW"/>
    <property type="match status" value="1"/>
</dbReference>
<evidence type="ECO:0000256" key="6">
    <source>
        <dbReference type="ARBA" id="ARBA00049117"/>
    </source>
</evidence>
<proteinExistence type="inferred from homology"/>
<dbReference type="PANTHER" id="PTHR13748">
    <property type="entry name" value="COBW-RELATED"/>
    <property type="match status" value="1"/>
</dbReference>
<dbReference type="EMBL" id="CP080388">
    <property type="protein sequence ID" value="WHO09952.1"/>
    <property type="molecule type" value="Genomic_DNA"/>
</dbReference>
<evidence type="ECO:0000313" key="8">
    <source>
        <dbReference type="EMBL" id="WHO09952.1"/>
    </source>
</evidence>
<dbReference type="SUPFAM" id="SSF90002">
    <property type="entry name" value="Hypothetical protein YjiA, C-terminal domain"/>
    <property type="match status" value="1"/>
</dbReference>
<dbReference type="InterPro" id="IPR051316">
    <property type="entry name" value="Zinc-reg_GTPase_activator"/>
</dbReference>
<gene>
    <name evidence="8" type="ORF">KZ699_15600</name>
</gene>
<dbReference type="InterPro" id="IPR011629">
    <property type="entry name" value="CobW-like_C"/>
</dbReference>
<evidence type="ECO:0000256" key="5">
    <source>
        <dbReference type="ARBA" id="ARBA00045658"/>
    </source>
</evidence>
<dbReference type="Gene3D" id="3.40.50.300">
    <property type="entry name" value="P-loop containing nucleotide triphosphate hydrolases"/>
    <property type="match status" value="1"/>
</dbReference>
<organism evidence="8 9">
    <name type="scientific">Agrobacterium cucumeris</name>
    <dbReference type="NCBI Taxonomy" id="2862866"/>
    <lineage>
        <taxon>Bacteria</taxon>
        <taxon>Pseudomonadati</taxon>
        <taxon>Pseudomonadota</taxon>
        <taxon>Alphaproteobacteria</taxon>
        <taxon>Hyphomicrobiales</taxon>
        <taxon>Rhizobiaceae</taxon>
        <taxon>Rhizobium/Agrobacterium group</taxon>
        <taxon>Agrobacterium</taxon>
    </lineage>
</organism>
<evidence type="ECO:0000256" key="3">
    <source>
        <dbReference type="ARBA" id="ARBA00023186"/>
    </source>
</evidence>
<comment type="catalytic activity">
    <reaction evidence="6">
        <text>GTP + H2O = GDP + phosphate + H(+)</text>
        <dbReference type="Rhea" id="RHEA:19669"/>
        <dbReference type="ChEBI" id="CHEBI:15377"/>
        <dbReference type="ChEBI" id="CHEBI:15378"/>
        <dbReference type="ChEBI" id="CHEBI:37565"/>
        <dbReference type="ChEBI" id="CHEBI:43474"/>
        <dbReference type="ChEBI" id="CHEBI:58189"/>
    </reaction>
    <physiologicalReaction direction="left-to-right" evidence="6">
        <dbReference type="Rhea" id="RHEA:19670"/>
    </physiologicalReaction>
</comment>
<dbReference type="CDD" id="cd03112">
    <property type="entry name" value="CobW-like"/>
    <property type="match status" value="1"/>
</dbReference>
<dbReference type="SUPFAM" id="SSF52540">
    <property type="entry name" value="P-loop containing nucleoside triphosphate hydrolases"/>
    <property type="match status" value="1"/>
</dbReference>
<evidence type="ECO:0000256" key="4">
    <source>
        <dbReference type="ARBA" id="ARBA00034320"/>
    </source>
</evidence>
<evidence type="ECO:0000256" key="1">
    <source>
        <dbReference type="ARBA" id="ARBA00022741"/>
    </source>
</evidence>